<dbReference type="InterPro" id="IPR026055">
    <property type="entry name" value="FAR"/>
</dbReference>
<evidence type="ECO:0000256" key="8">
    <source>
        <dbReference type="ARBA" id="ARBA00023136"/>
    </source>
</evidence>
<evidence type="ECO:0000256" key="9">
    <source>
        <dbReference type="ARBA" id="ARBA00052530"/>
    </source>
</evidence>
<gene>
    <name evidence="13" type="ORF">Zmor_024326</name>
</gene>
<organism evidence="13 14">
    <name type="scientific">Zophobas morio</name>
    <dbReference type="NCBI Taxonomy" id="2755281"/>
    <lineage>
        <taxon>Eukaryota</taxon>
        <taxon>Metazoa</taxon>
        <taxon>Ecdysozoa</taxon>
        <taxon>Arthropoda</taxon>
        <taxon>Hexapoda</taxon>
        <taxon>Insecta</taxon>
        <taxon>Pterygota</taxon>
        <taxon>Neoptera</taxon>
        <taxon>Endopterygota</taxon>
        <taxon>Coleoptera</taxon>
        <taxon>Polyphaga</taxon>
        <taxon>Cucujiformia</taxon>
        <taxon>Tenebrionidae</taxon>
        <taxon>Zophobas</taxon>
    </lineage>
</organism>
<evidence type="ECO:0000313" key="14">
    <source>
        <dbReference type="Proteomes" id="UP001168821"/>
    </source>
</evidence>
<dbReference type="Gene3D" id="3.40.50.720">
    <property type="entry name" value="NAD(P)-binding Rossmann-like Domain"/>
    <property type="match status" value="1"/>
</dbReference>
<dbReference type="Proteomes" id="UP001168821">
    <property type="component" value="Unassembled WGS sequence"/>
</dbReference>
<keyword evidence="5 10" id="KW-0521">NADP</keyword>
<comment type="similarity">
    <text evidence="2 10">Belongs to the fatty acyl-CoA reductase family.</text>
</comment>
<reference evidence="13" key="1">
    <citation type="journal article" date="2023" name="G3 (Bethesda)">
        <title>Whole genome assemblies of Zophobas morio and Tenebrio molitor.</title>
        <authorList>
            <person name="Kaur S."/>
            <person name="Stinson S.A."/>
            <person name="diCenzo G.C."/>
        </authorList>
    </citation>
    <scope>NUCLEOTIDE SEQUENCE</scope>
    <source>
        <strain evidence="13">QUZm001</strain>
    </source>
</reference>
<evidence type="ECO:0000256" key="3">
    <source>
        <dbReference type="ARBA" id="ARBA00022516"/>
    </source>
</evidence>
<dbReference type="GO" id="GO:0102965">
    <property type="term" value="F:alcohol-forming long-chain fatty acyl-CoA reductase activity"/>
    <property type="evidence" value="ECO:0007669"/>
    <property type="project" value="UniProtKB-EC"/>
</dbReference>
<keyword evidence="4 10" id="KW-0812">Transmembrane</keyword>
<comment type="function">
    <text evidence="10">Catalyzes the reduction of fatty acyl-CoA to fatty alcohols.</text>
</comment>
<dbReference type="InterPro" id="IPR013120">
    <property type="entry name" value="FAR_NAD-bd"/>
</dbReference>
<evidence type="ECO:0000313" key="13">
    <source>
        <dbReference type="EMBL" id="KAJ3646753.1"/>
    </source>
</evidence>
<sequence length="492" mass="56809">MTHYNSQIKLIFKNQTIFLTGATGFLGKVMIAKLLTDCEDIKKIYMLLRPKKSKNTEQRFEEIFEQPCFELLKSKTSNWKEKVSLVEGDCEEPFLGISDDNLKILKNEVNFVMHLAANVRFDQSLKKAANNIKSTADLLELSKDIVNLKCFVLVSTAYSNCINSHIKEDIYDPPIQPELLFSMVNGLEESVLTSLTPALLKKWPNTYVYSKCISEHLLKNAVKHFPVTIIRPSIVLNSIEEPVPGWVDNIYGPIGLVIGGALGYIRTLHAYNDIITYLVPVDYVCNCILAATWKTAKERKSNVTVFNYVGFKRKQLTWGEFCSYLNSWYWKIPFQNLIWYSVFKFRGKLCNQISTFLLHTIPAYLIDAVLYCIGKPTTTVKAYAKIDKILRLLSYFSTHNFNFDEDNVQHLLAEMSDDDKTLFNFSMENLQWKNYLYVCVLGFKLYITKEPVVANTKTYVKLYAVTIAHYLIVAMFCYLLYTFLTIFLNSFW</sequence>
<dbReference type="AlphaFoldDB" id="A0AA38HYA6"/>
<comment type="caution">
    <text evidence="13">The sequence shown here is derived from an EMBL/GenBank/DDBJ whole genome shotgun (WGS) entry which is preliminary data.</text>
</comment>
<dbReference type="PANTHER" id="PTHR11011">
    <property type="entry name" value="MALE STERILITY PROTEIN 2-RELATED"/>
    <property type="match status" value="1"/>
</dbReference>
<evidence type="ECO:0000256" key="1">
    <source>
        <dbReference type="ARBA" id="ARBA00004141"/>
    </source>
</evidence>
<dbReference type="PANTHER" id="PTHR11011:SF60">
    <property type="entry name" value="FATTY ACYL-COA REDUCTASE-RELATED"/>
    <property type="match status" value="1"/>
</dbReference>
<keyword evidence="14" id="KW-1185">Reference proteome</keyword>
<dbReference type="GO" id="GO:0005777">
    <property type="term" value="C:peroxisome"/>
    <property type="evidence" value="ECO:0007669"/>
    <property type="project" value="TreeGrafter"/>
</dbReference>
<evidence type="ECO:0000256" key="7">
    <source>
        <dbReference type="ARBA" id="ARBA00023098"/>
    </source>
</evidence>
<protein>
    <recommendedName>
        <fullName evidence="10">Fatty acyl-CoA reductase</fullName>
        <ecNumber evidence="10">1.2.1.84</ecNumber>
    </recommendedName>
</protein>
<evidence type="ECO:0000256" key="2">
    <source>
        <dbReference type="ARBA" id="ARBA00005928"/>
    </source>
</evidence>
<dbReference type="InterPro" id="IPR033640">
    <property type="entry name" value="FAR_C"/>
</dbReference>
<evidence type="ECO:0000256" key="6">
    <source>
        <dbReference type="ARBA" id="ARBA00022989"/>
    </source>
</evidence>
<evidence type="ECO:0000256" key="10">
    <source>
        <dbReference type="RuleBase" id="RU363097"/>
    </source>
</evidence>
<dbReference type="GO" id="GO:0016020">
    <property type="term" value="C:membrane"/>
    <property type="evidence" value="ECO:0007669"/>
    <property type="project" value="UniProtKB-SubCell"/>
</dbReference>
<dbReference type="InterPro" id="IPR036291">
    <property type="entry name" value="NAD(P)-bd_dom_sf"/>
</dbReference>
<feature type="domain" description="Thioester reductase (TE)" evidence="12">
    <location>
        <begin position="19"/>
        <end position="288"/>
    </location>
</feature>
<dbReference type="Pfam" id="PF03015">
    <property type="entry name" value="Sterile"/>
    <property type="match status" value="1"/>
</dbReference>
<evidence type="ECO:0000259" key="11">
    <source>
        <dbReference type="Pfam" id="PF03015"/>
    </source>
</evidence>
<dbReference type="SUPFAM" id="SSF51735">
    <property type="entry name" value="NAD(P)-binding Rossmann-fold domains"/>
    <property type="match status" value="1"/>
</dbReference>
<keyword evidence="7 10" id="KW-0443">Lipid metabolism</keyword>
<evidence type="ECO:0000256" key="4">
    <source>
        <dbReference type="ARBA" id="ARBA00022692"/>
    </source>
</evidence>
<dbReference type="CDD" id="cd05236">
    <property type="entry name" value="FAR-N_SDR_e"/>
    <property type="match status" value="1"/>
</dbReference>
<dbReference type="CDD" id="cd09071">
    <property type="entry name" value="FAR_C"/>
    <property type="match status" value="1"/>
</dbReference>
<dbReference type="GO" id="GO:0080019">
    <property type="term" value="F:alcohol-forming very long-chain fatty acyl-CoA reductase activity"/>
    <property type="evidence" value="ECO:0007669"/>
    <property type="project" value="InterPro"/>
</dbReference>
<dbReference type="EMBL" id="JALNTZ010000007">
    <property type="protein sequence ID" value="KAJ3646753.1"/>
    <property type="molecule type" value="Genomic_DNA"/>
</dbReference>
<proteinExistence type="inferred from homology"/>
<evidence type="ECO:0000259" key="12">
    <source>
        <dbReference type="Pfam" id="PF07993"/>
    </source>
</evidence>
<dbReference type="Pfam" id="PF07993">
    <property type="entry name" value="NAD_binding_4"/>
    <property type="match status" value="1"/>
</dbReference>
<dbReference type="FunFam" id="3.40.50.720:FF:000143">
    <property type="entry name" value="Fatty acyl-CoA reductase"/>
    <property type="match status" value="1"/>
</dbReference>
<keyword evidence="10" id="KW-0560">Oxidoreductase</keyword>
<name>A0AA38HYA6_9CUCU</name>
<accession>A0AA38HYA6</accession>
<dbReference type="EC" id="1.2.1.84" evidence="10"/>
<comment type="subcellular location">
    <subcellularLocation>
        <location evidence="1">Membrane</location>
        <topology evidence="1">Multi-pass membrane protein</topology>
    </subcellularLocation>
</comment>
<keyword evidence="6 10" id="KW-1133">Transmembrane helix</keyword>
<keyword evidence="3 10" id="KW-0444">Lipid biosynthesis</keyword>
<feature type="transmembrane region" description="Helical" evidence="10">
    <location>
        <begin position="467"/>
        <end position="488"/>
    </location>
</feature>
<dbReference type="GO" id="GO:0035336">
    <property type="term" value="P:long-chain fatty-acyl-CoA metabolic process"/>
    <property type="evidence" value="ECO:0007669"/>
    <property type="project" value="TreeGrafter"/>
</dbReference>
<comment type="catalytic activity">
    <reaction evidence="9 10">
        <text>a long-chain fatty acyl-CoA + 2 NADPH + 2 H(+) = a long-chain primary fatty alcohol + 2 NADP(+) + CoA</text>
        <dbReference type="Rhea" id="RHEA:52716"/>
        <dbReference type="ChEBI" id="CHEBI:15378"/>
        <dbReference type="ChEBI" id="CHEBI:57287"/>
        <dbReference type="ChEBI" id="CHEBI:57783"/>
        <dbReference type="ChEBI" id="CHEBI:58349"/>
        <dbReference type="ChEBI" id="CHEBI:77396"/>
        <dbReference type="ChEBI" id="CHEBI:83139"/>
        <dbReference type="EC" id="1.2.1.84"/>
    </reaction>
</comment>
<keyword evidence="8 10" id="KW-0472">Membrane</keyword>
<feature type="domain" description="Fatty acyl-CoA reductase C-terminal" evidence="11">
    <location>
        <begin position="358"/>
        <end position="450"/>
    </location>
</feature>
<evidence type="ECO:0000256" key="5">
    <source>
        <dbReference type="ARBA" id="ARBA00022857"/>
    </source>
</evidence>